<proteinExistence type="predicted"/>
<evidence type="ECO:0000313" key="1">
    <source>
        <dbReference type="EMBL" id="ROZ80026.1"/>
    </source>
</evidence>
<organism evidence="1 2">
    <name type="scientific">Pseudomonas neustonica</name>
    <dbReference type="NCBI Taxonomy" id="2487346"/>
    <lineage>
        <taxon>Bacteria</taxon>
        <taxon>Pseudomonadati</taxon>
        <taxon>Pseudomonadota</taxon>
        <taxon>Gammaproteobacteria</taxon>
        <taxon>Pseudomonadales</taxon>
        <taxon>Pseudomonadaceae</taxon>
        <taxon>Pseudomonas</taxon>
    </lineage>
</organism>
<sequence>MGVVEKTIVNGSHLQILELTVETLEYWNVSASSICRILCLGVHELAGGHSKADGIDDSCVLTTEQLERSRLVLELRIIINATFENPANRRRFIHMAIPLFSRRTFLDMLENDGTNALRKAVSQLGAQSRWIW</sequence>
<protein>
    <submittedName>
        <fullName evidence="1">Uncharacterized protein</fullName>
    </submittedName>
</protein>
<accession>A0ABX9XEA1</accession>
<dbReference type="EMBL" id="RKKU01000066">
    <property type="protein sequence ID" value="ROZ80026.1"/>
    <property type="molecule type" value="Genomic_DNA"/>
</dbReference>
<gene>
    <name evidence="1" type="ORF">EF096_20250</name>
</gene>
<evidence type="ECO:0000313" key="2">
    <source>
        <dbReference type="Proteomes" id="UP000275199"/>
    </source>
</evidence>
<name>A0ABX9XEA1_9PSED</name>
<keyword evidence="2" id="KW-1185">Reference proteome</keyword>
<comment type="caution">
    <text evidence="1">The sequence shown here is derived from an EMBL/GenBank/DDBJ whole genome shotgun (WGS) entry which is preliminary data.</text>
</comment>
<reference evidence="1 2" key="1">
    <citation type="submission" date="2018-11" db="EMBL/GenBank/DDBJ databases">
        <authorList>
            <person name="Jang G.I."/>
            <person name="Hwang C.Y."/>
        </authorList>
    </citation>
    <scope>NUCLEOTIDE SEQUENCE [LARGE SCALE GENOMIC DNA]</scope>
    <source>
        <strain evidence="1 2">SSM26</strain>
    </source>
</reference>
<dbReference type="Proteomes" id="UP000275199">
    <property type="component" value="Unassembled WGS sequence"/>
</dbReference>